<evidence type="ECO:0000313" key="2">
    <source>
        <dbReference type="Proteomes" id="UP000218731"/>
    </source>
</evidence>
<dbReference type="EMBL" id="AP015030">
    <property type="protein sequence ID" value="BAW26762.1"/>
    <property type="molecule type" value="Genomic_DNA"/>
</dbReference>
<accession>A0A1L7NMU2</accession>
<protein>
    <submittedName>
        <fullName evidence="1">Uncharacterized protein</fullName>
    </submittedName>
</protein>
<gene>
    <name evidence="1" type="ORF">KF715C_pA2570</name>
</gene>
<evidence type="ECO:0000313" key="1">
    <source>
        <dbReference type="EMBL" id="BAW26762.1"/>
    </source>
</evidence>
<geneLocation type="plasmid" evidence="2">
    <name>pkf715a dna</name>
</geneLocation>
<organism evidence="1 2">
    <name type="scientific">Pseudomonas putida</name>
    <name type="common">Arthrobacter siderocapsulatus</name>
    <dbReference type="NCBI Taxonomy" id="303"/>
    <lineage>
        <taxon>Bacteria</taxon>
        <taxon>Pseudomonadati</taxon>
        <taxon>Pseudomonadota</taxon>
        <taxon>Gammaproteobacteria</taxon>
        <taxon>Pseudomonadales</taxon>
        <taxon>Pseudomonadaceae</taxon>
        <taxon>Pseudomonas</taxon>
    </lineage>
</organism>
<dbReference type="RefSeq" id="WP_058151400.1">
    <property type="nucleotide sequence ID" value="NZ_AP015030.1"/>
</dbReference>
<name>A0A1L7NMU2_PSEPU</name>
<reference evidence="1 2" key="1">
    <citation type="submission" date="2015-11" db="EMBL/GenBank/DDBJ databases">
        <title>Complete genome sequencing of a biphenyl-degrading bacterium, Pseudomonas putida KF715 (=NBRC110667).</title>
        <authorList>
            <person name="Suenaga H."/>
            <person name="Fujihara N."/>
            <person name="Watanabe T."/>
            <person name="Hirose J."/>
            <person name="Kimura N."/>
            <person name="Yamazoe A."/>
            <person name="Hosoyama A."/>
            <person name="Shimodaira J."/>
            <person name="Furukawa K."/>
        </authorList>
    </citation>
    <scope>NUCLEOTIDE SEQUENCE [LARGE SCALE GENOMIC DNA]</scope>
    <source>
        <strain evidence="1 2">KF715</strain>
        <plasmid evidence="2">Plasmid pkf715a dna</plasmid>
    </source>
</reference>
<dbReference type="AlphaFoldDB" id="A0A1L7NMU2"/>
<proteinExistence type="predicted"/>
<dbReference type="Proteomes" id="UP000218731">
    <property type="component" value="Plasmid pKF715A"/>
</dbReference>
<keyword evidence="1" id="KW-0614">Plasmid</keyword>
<sequence length="115" mass="13033">MQIAKDFLILRGIKADGRVSHALERKPLKVATLLDEEQFNRNGHGLLHNRTVFLEDQMHDWAWENGRFRYFSRVAGEADVLIVYELGDVYFCPQCGGKKESLDTQCPSCGHVPGA</sequence>